<dbReference type="FunFam" id="3.10.129.10:FF:000004">
    <property type="entry name" value="Tol-pal system-associated acyl-CoA thioesterase"/>
    <property type="match status" value="1"/>
</dbReference>
<dbReference type="InterPro" id="IPR029069">
    <property type="entry name" value="HotDog_dom_sf"/>
</dbReference>
<dbReference type="PIRSF" id="PIRSF003230">
    <property type="entry name" value="YbgC"/>
    <property type="match status" value="1"/>
</dbReference>
<organism evidence="3 4">
    <name type="scientific">Roseivivax jejudonensis</name>
    <dbReference type="NCBI Taxonomy" id="1529041"/>
    <lineage>
        <taxon>Bacteria</taxon>
        <taxon>Pseudomonadati</taxon>
        <taxon>Pseudomonadota</taxon>
        <taxon>Alphaproteobacteria</taxon>
        <taxon>Rhodobacterales</taxon>
        <taxon>Roseobacteraceae</taxon>
        <taxon>Roseivivax</taxon>
    </lineage>
</organism>
<dbReference type="CDD" id="cd00586">
    <property type="entry name" value="4HBT"/>
    <property type="match status" value="1"/>
</dbReference>
<dbReference type="Pfam" id="PF13279">
    <property type="entry name" value="4HBT_2"/>
    <property type="match status" value="1"/>
</dbReference>
<comment type="similarity">
    <text evidence="1">Belongs to the 4-hydroxybenzoyl-CoA thioesterase family.</text>
</comment>
<gene>
    <name evidence="3" type="primary">ybgC</name>
    <name evidence="3" type="ORF">ROJ8625_03461</name>
</gene>
<dbReference type="NCBIfam" id="TIGR02799">
    <property type="entry name" value="thio_ybgC"/>
    <property type="match status" value="1"/>
</dbReference>
<dbReference type="Proteomes" id="UP000193570">
    <property type="component" value="Unassembled WGS sequence"/>
</dbReference>
<dbReference type="InterPro" id="IPR006684">
    <property type="entry name" value="YbgC/YbaW"/>
</dbReference>
<evidence type="ECO:0000256" key="2">
    <source>
        <dbReference type="ARBA" id="ARBA00022801"/>
    </source>
</evidence>
<dbReference type="PANTHER" id="PTHR31793">
    <property type="entry name" value="4-HYDROXYBENZOYL-COA THIOESTERASE FAMILY MEMBER"/>
    <property type="match status" value="1"/>
</dbReference>
<evidence type="ECO:0000256" key="1">
    <source>
        <dbReference type="ARBA" id="ARBA00005953"/>
    </source>
</evidence>
<dbReference type="NCBIfam" id="TIGR00051">
    <property type="entry name" value="YbgC/FadM family acyl-CoA thioesterase"/>
    <property type="match status" value="1"/>
</dbReference>
<accession>A0A1X7A149</accession>
<evidence type="ECO:0000313" key="4">
    <source>
        <dbReference type="Proteomes" id="UP000193570"/>
    </source>
</evidence>
<dbReference type="Gene3D" id="3.10.129.10">
    <property type="entry name" value="Hotdog Thioesterase"/>
    <property type="match status" value="1"/>
</dbReference>
<sequence length="129" mass="14562">MEPHEFAVTVFYEDTDMGGIVYHANYLKFIERARSAWVRTLGVDQNAMREAGIVFVVRRIEADYLGAARLDDELLVRTETQSVTAARLVMRQEVLRAGEVLFRAEVTAVCATLAGQPVRLPAEIRQKVH</sequence>
<reference evidence="3 4" key="1">
    <citation type="submission" date="2017-03" db="EMBL/GenBank/DDBJ databases">
        <authorList>
            <person name="Afonso C.L."/>
            <person name="Miller P.J."/>
            <person name="Scott M.A."/>
            <person name="Spackman E."/>
            <person name="Goraichik I."/>
            <person name="Dimitrov K.M."/>
            <person name="Suarez D.L."/>
            <person name="Swayne D.E."/>
        </authorList>
    </citation>
    <scope>NUCLEOTIDE SEQUENCE [LARGE SCALE GENOMIC DNA]</scope>
    <source>
        <strain evidence="3 4">CECT 8625</strain>
    </source>
</reference>
<protein>
    <submittedName>
        <fullName evidence="3">Acyl-CoA thioester hydrolase YbgC</fullName>
        <ecNumber evidence="3">3.1.2.-</ecNumber>
    </submittedName>
</protein>
<proteinExistence type="inferred from homology"/>
<dbReference type="EC" id="3.1.2.-" evidence="3"/>
<dbReference type="AlphaFoldDB" id="A0A1X7A149"/>
<dbReference type="SUPFAM" id="SSF54637">
    <property type="entry name" value="Thioesterase/thiol ester dehydrase-isomerase"/>
    <property type="match status" value="1"/>
</dbReference>
<dbReference type="GO" id="GO:0047617">
    <property type="term" value="F:fatty acyl-CoA hydrolase activity"/>
    <property type="evidence" value="ECO:0007669"/>
    <property type="project" value="TreeGrafter"/>
</dbReference>
<dbReference type="EMBL" id="FWFK01000007">
    <property type="protein sequence ID" value="SLN67545.1"/>
    <property type="molecule type" value="Genomic_DNA"/>
</dbReference>
<keyword evidence="2 3" id="KW-0378">Hydrolase</keyword>
<keyword evidence="4" id="KW-1185">Reference proteome</keyword>
<dbReference type="PANTHER" id="PTHR31793:SF37">
    <property type="entry name" value="ACYL-COA THIOESTER HYDROLASE YBGC"/>
    <property type="match status" value="1"/>
</dbReference>
<dbReference type="InterPro" id="IPR014166">
    <property type="entry name" value="Tol-Pal_acyl-CoA_thioesterase"/>
</dbReference>
<evidence type="ECO:0000313" key="3">
    <source>
        <dbReference type="EMBL" id="SLN67545.1"/>
    </source>
</evidence>
<dbReference type="InterPro" id="IPR050563">
    <property type="entry name" value="4-hydroxybenzoyl-CoA_TE"/>
</dbReference>
<name>A0A1X7A149_9RHOB</name>